<evidence type="ECO:0000313" key="1">
    <source>
        <dbReference type="EMBL" id="KAF5816547.1"/>
    </source>
</evidence>
<name>A0A9K3NX37_HELAN</name>
<comment type="caution">
    <text evidence="1">The sequence shown here is derived from an EMBL/GenBank/DDBJ whole genome shotgun (WGS) entry which is preliminary data.</text>
</comment>
<reference evidence="1" key="1">
    <citation type="journal article" date="2017" name="Nature">
        <title>The sunflower genome provides insights into oil metabolism, flowering and Asterid evolution.</title>
        <authorList>
            <person name="Badouin H."/>
            <person name="Gouzy J."/>
            <person name="Grassa C.J."/>
            <person name="Murat F."/>
            <person name="Staton S.E."/>
            <person name="Cottret L."/>
            <person name="Lelandais-Briere C."/>
            <person name="Owens G.L."/>
            <person name="Carrere S."/>
            <person name="Mayjonade B."/>
            <person name="Legrand L."/>
            <person name="Gill N."/>
            <person name="Kane N.C."/>
            <person name="Bowers J.E."/>
            <person name="Hubner S."/>
            <person name="Bellec A."/>
            <person name="Berard A."/>
            <person name="Berges H."/>
            <person name="Blanchet N."/>
            <person name="Boniface M.C."/>
            <person name="Brunel D."/>
            <person name="Catrice O."/>
            <person name="Chaidir N."/>
            <person name="Claudel C."/>
            <person name="Donnadieu C."/>
            <person name="Faraut T."/>
            <person name="Fievet G."/>
            <person name="Helmstetter N."/>
            <person name="King M."/>
            <person name="Knapp S.J."/>
            <person name="Lai Z."/>
            <person name="Le Paslier M.C."/>
            <person name="Lippi Y."/>
            <person name="Lorenzon L."/>
            <person name="Mandel J.R."/>
            <person name="Marage G."/>
            <person name="Marchand G."/>
            <person name="Marquand E."/>
            <person name="Bret-Mestries E."/>
            <person name="Morien E."/>
            <person name="Nambeesan S."/>
            <person name="Nguyen T."/>
            <person name="Pegot-Espagnet P."/>
            <person name="Pouilly N."/>
            <person name="Raftis F."/>
            <person name="Sallet E."/>
            <person name="Schiex T."/>
            <person name="Thomas J."/>
            <person name="Vandecasteele C."/>
            <person name="Vares D."/>
            <person name="Vear F."/>
            <person name="Vautrin S."/>
            <person name="Crespi M."/>
            <person name="Mangin B."/>
            <person name="Burke J.M."/>
            <person name="Salse J."/>
            <person name="Munos S."/>
            <person name="Vincourt P."/>
            <person name="Rieseberg L.H."/>
            <person name="Langlade N.B."/>
        </authorList>
    </citation>
    <scope>NUCLEOTIDE SEQUENCE</scope>
    <source>
        <tissue evidence="1">Leaves</tissue>
    </source>
</reference>
<dbReference type="Proteomes" id="UP000215914">
    <property type="component" value="Unassembled WGS sequence"/>
</dbReference>
<evidence type="ECO:0000313" key="2">
    <source>
        <dbReference type="Proteomes" id="UP000215914"/>
    </source>
</evidence>
<gene>
    <name evidence="1" type="ORF">HanXRQr2_Chr03g0135501</name>
</gene>
<sequence length="78" mass="8930">MTRCTLVRSWIASDARELNVSNEKWTKTCWFSAQALACLSTFFDSAFLAACPATNPFSLFSLKYEFVIFIPRIIILKQ</sequence>
<accession>A0A9K3NX37</accession>
<reference evidence="1" key="2">
    <citation type="submission" date="2020-06" db="EMBL/GenBank/DDBJ databases">
        <title>Helianthus annuus Genome sequencing and assembly Release 2.</title>
        <authorList>
            <person name="Gouzy J."/>
            <person name="Langlade N."/>
            <person name="Munos S."/>
        </authorList>
    </citation>
    <scope>NUCLEOTIDE SEQUENCE</scope>
    <source>
        <tissue evidence="1">Leaves</tissue>
    </source>
</reference>
<keyword evidence="2" id="KW-1185">Reference proteome</keyword>
<dbReference type="EMBL" id="MNCJ02000318">
    <property type="protein sequence ID" value="KAF5816547.1"/>
    <property type="molecule type" value="Genomic_DNA"/>
</dbReference>
<protein>
    <submittedName>
        <fullName evidence="1">Uncharacterized protein</fullName>
    </submittedName>
</protein>
<organism evidence="1 2">
    <name type="scientific">Helianthus annuus</name>
    <name type="common">Common sunflower</name>
    <dbReference type="NCBI Taxonomy" id="4232"/>
    <lineage>
        <taxon>Eukaryota</taxon>
        <taxon>Viridiplantae</taxon>
        <taxon>Streptophyta</taxon>
        <taxon>Embryophyta</taxon>
        <taxon>Tracheophyta</taxon>
        <taxon>Spermatophyta</taxon>
        <taxon>Magnoliopsida</taxon>
        <taxon>eudicotyledons</taxon>
        <taxon>Gunneridae</taxon>
        <taxon>Pentapetalae</taxon>
        <taxon>asterids</taxon>
        <taxon>campanulids</taxon>
        <taxon>Asterales</taxon>
        <taxon>Asteraceae</taxon>
        <taxon>Asteroideae</taxon>
        <taxon>Heliantheae alliance</taxon>
        <taxon>Heliantheae</taxon>
        <taxon>Helianthus</taxon>
    </lineage>
</organism>
<dbReference type="AlphaFoldDB" id="A0A9K3NX37"/>
<proteinExistence type="predicted"/>
<dbReference type="Gramene" id="mRNA:HanXRQr2_Chr03g0135501">
    <property type="protein sequence ID" value="CDS:HanXRQr2_Chr03g0135501.1"/>
    <property type="gene ID" value="HanXRQr2_Chr03g0135501"/>
</dbReference>